<proteinExistence type="predicted"/>
<evidence type="ECO:0000313" key="1">
    <source>
        <dbReference type="EMBL" id="CAI9953126.1"/>
    </source>
</evidence>
<comment type="caution">
    <text evidence="2">The sequence shown here is derived from an EMBL/GenBank/DDBJ whole genome shotgun (WGS) entry which is preliminary data.</text>
</comment>
<protein>
    <submittedName>
        <fullName evidence="3">Hypothetical_protein</fullName>
    </submittedName>
</protein>
<gene>
    <name evidence="3" type="ORF">HINF_LOCUS36010</name>
    <name evidence="4" type="ORF">HINF_LOCUS36013</name>
    <name evidence="1" type="ORF">HINF_LOCUS40771</name>
    <name evidence="2" type="ORF">HINF_LOCUS40774</name>
</gene>
<evidence type="ECO:0000313" key="5">
    <source>
        <dbReference type="Proteomes" id="UP001642409"/>
    </source>
</evidence>
<evidence type="ECO:0000313" key="4">
    <source>
        <dbReference type="EMBL" id="CAL6035608.1"/>
    </source>
</evidence>
<dbReference type="AlphaFoldDB" id="A0AA86Q650"/>
<organism evidence="2">
    <name type="scientific">Hexamita inflata</name>
    <dbReference type="NCBI Taxonomy" id="28002"/>
    <lineage>
        <taxon>Eukaryota</taxon>
        <taxon>Metamonada</taxon>
        <taxon>Diplomonadida</taxon>
        <taxon>Hexamitidae</taxon>
        <taxon>Hexamitinae</taxon>
        <taxon>Hexamita</taxon>
    </lineage>
</organism>
<dbReference type="EMBL" id="CATOUU010000836">
    <property type="protein sequence ID" value="CAI9953126.1"/>
    <property type="molecule type" value="Genomic_DNA"/>
</dbReference>
<reference evidence="3 5" key="2">
    <citation type="submission" date="2024-07" db="EMBL/GenBank/DDBJ databases">
        <authorList>
            <person name="Akdeniz Z."/>
        </authorList>
    </citation>
    <scope>NUCLEOTIDE SEQUENCE [LARGE SCALE GENOMIC DNA]</scope>
</reference>
<evidence type="ECO:0000313" key="2">
    <source>
        <dbReference type="EMBL" id="CAI9953129.1"/>
    </source>
</evidence>
<name>A0AA86Q650_9EUKA</name>
<reference evidence="2" key="1">
    <citation type="submission" date="2023-06" db="EMBL/GenBank/DDBJ databases">
        <authorList>
            <person name="Kurt Z."/>
        </authorList>
    </citation>
    <scope>NUCLEOTIDE SEQUENCE</scope>
</reference>
<accession>A0AA86Q650</accession>
<dbReference type="EMBL" id="CAXDID020000131">
    <property type="protein sequence ID" value="CAL6035602.1"/>
    <property type="molecule type" value="Genomic_DNA"/>
</dbReference>
<dbReference type="Proteomes" id="UP001642409">
    <property type="component" value="Unassembled WGS sequence"/>
</dbReference>
<dbReference type="EMBL" id="CATOUU010000836">
    <property type="protein sequence ID" value="CAI9953129.1"/>
    <property type="molecule type" value="Genomic_DNA"/>
</dbReference>
<keyword evidence="5" id="KW-1185">Reference proteome</keyword>
<dbReference type="EMBL" id="CAXDID020000131">
    <property type="protein sequence ID" value="CAL6035608.1"/>
    <property type="molecule type" value="Genomic_DNA"/>
</dbReference>
<sequence>MLRACFPLNGFENMQKQKSSLLNRNSVQYSSYYLHYSIYDNFSSVYLLEKPSTTYSTAQLSGAVRNSALRLRYSKKRQGMQKRTSQLNLSTLSSCDPHWIIIQINYNVWVATIVETLLKWFSKLYYQLFVATINLILTIESQMKNWQDRILLN</sequence>
<evidence type="ECO:0000313" key="3">
    <source>
        <dbReference type="EMBL" id="CAL6035602.1"/>
    </source>
</evidence>